<dbReference type="InterPro" id="IPR029068">
    <property type="entry name" value="Glyas_Bleomycin-R_OHBP_Dase"/>
</dbReference>
<dbReference type="Gene3D" id="3.10.180.10">
    <property type="entry name" value="2,3-Dihydroxybiphenyl 1,2-Dioxygenase, domain 1"/>
    <property type="match status" value="1"/>
</dbReference>
<protein>
    <submittedName>
        <fullName evidence="2">Glyoxalase-like domain-containing protein</fullName>
    </submittedName>
</protein>
<dbReference type="OrthoDB" id="8451710at2"/>
<keyword evidence="3" id="KW-1185">Reference proteome</keyword>
<dbReference type="InterPro" id="IPR025870">
    <property type="entry name" value="Glyoxalase-like_dom"/>
</dbReference>
<sequence>MLKLDHVAIACTDLSEGTAWVEERLNVKLQPGGQHARYGTHNTLLGLADGLYLEVIAIDPEATPEAGHSWFGLDHFSGPPRLANWICQTDDLESAVAKAPPEAGSPRALTRGDLEWQITVPDDGALPFQGAFPTLIAWGQGVVHPSDQLSDSGCRLVSLSVKHPEMGRLSEMMDLADERVTLEEGAFGMRATFVTPSGLRTL</sequence>
<name>A0A1I6LJ91_9RHOB</name>
<accession>A0A1I6LJ91</accession>
<dbReference type="Pfam" id="PF13468">
    <property type="entry name" value="Glyoxalase_3"/>
    <property type="match status" value="1"/>
</dbReference>
<evidence type="ECO:0000259" key="1">
    <source>
        <dbReference type="Pfam" id="PF13468"/>
    </source>
</evidence>
<dbReference type="Proteomes" id="UP000198926">
    <property type="component" value="Unassembled WGS sequence"/>
</dbReference>
<dbReference type="STRING" id="1123755.SAMN05444714_0581"/>
<proteinExistence type="predicted"/>
<dbReference type="EMBL" id="FOZM01000001">
    <property type="protein sequence ID" value="SFS03408.1"/>
    <property type="molecule type" value="Genomic_DNA"/>
</dbReference>
<dbReference type="RefSeq" id="WP_090203748.1">
    <property type="nucleotide sequence ID" value="NZ_FOZM01000001.1"/>
</dbReference>
<reference evidence="2 3" key="1">
    <citation type="submission" date="2016-10" db="EMBL/GenBank/DDBJ databases">
        <authorList>
            <person name="de Groot N.N."/>
        </authorList>
    </citation>
    <scope>NUCLEOTIDE SEQUENCE [LARGE SCALE GENOMIC DNA]</scope>
    <source>
        <strain evidence="2 3">DSM 29433</strain>
    </source>
</reference>
<organism evidence="2 3">
    <name type="scientific">Yoonia litorea</name>
    <dbReference type="NCBI Taxonomy" id="1123755"/>
    <lineage>
        <taxon>Bacteria</taxon>
        <taxon>Pseudomonadati</taxon>
        <taxon>Pseudomonadota</taxon>
        <taxon>Alphaproteobacteria</taxon>
        <taxon>Rhodobacterales</taxon>
        <taxon>Paracoccaceae</taxon>
        <taxon>Yoonia</taxon>
    </lineage>
</organism>
<feature type="domain" description="Glyoxalase-like" evidence="1">
    <location>
        <begin position="4"/>
        <end position="171"/>
    </location>
</feature>
<evidence type="ECO:0000313" key="3">
    <source>
        <dbReference type="Proteomes" id="UP000198926"/>
    </source>
</evidence>
<evidence type="ECO:0000313" key="2">
    <source>
        <dbReference type="EMBL" id="SFS03408.1"/>
    </source>
</evidence>
<dbReference type="SUPFAM" id="SSF54593">
    <property type="entry name" value="Glyoxalase/Bleomycin resistance protein/Dihydroxybiphenyl dioxygenase"/>
    <property type="match status" value="1"/>
</dbReference>
<gene>
    <name evidence="2" type="ORF">SAMN05444714_0581</name>
</gene>
<dbReference type="AlphaFoldDB" id="A0A1I6LJ91"/>